<proteinExistence type="predicted"/>
<evidence type="ECO:0000256" key="3">
    <source>
        <dbReference type="ARBA" id="ARBA00022816"/>
    </source>
</evidence>
<dbReference type="GO" id="GO:0017056">
    <property type="term" value="F:structural constituent of nuclear pore"/>
    <property type="evidence" value="ECO:0007669"/>
    <property type="project" value="InterPro"/>
</dbReference>
<feature type="compositionally biased region" description="Polar residues" evidence="8">
    <location>
        <begin position="138"/>
        <end position="148"/>
    </location>
</feature>
<keyword evidence="3" id="KW-0509">mRNA transport</keyword>
<keyword evidence="2" id="KW-0813">Transport</keyword>
<dbReference type="InterPro" id="IPR024882">
    <property type="entry name" value="NUP58/p45/49"/>
</dbReference>
<protein>
    <recommendedName>
        <fullName evidence="11">Nucleoporin NUP49/NSP49</fullName>
    </recommendedName>
</protein>
<feature type="compositionally biased region" description="Gly residues" evidence="8">
    <location>
        <begin position="200"/>
        <end position="210"/>
    </location>
</feature>
<keyword evidence="4" id="KW-0653">Protein transport</keyword>
<comment type="subcellular location">
    <subcellularLocation>
        <location evidence="1">Nucleus</location>
        <location evidence="1">Nuclear pore complex</location>
    </subcellularLocation>
</comment>
<dbReference type="GO" id="GO:0015031">
    <property type="term" value="P:protein transport"/>
    <property type="evidence" value="ECO:0007669"/>
    <property type="project" value="UniProtKB-KW"/>
</dbReference>
<accession>A0A1V6V2Y8</accession>
<evidence type="ECO:0000256" key="7">
    <source>
        <dbReference type="ARBA" id="ARBA00023242"/>
    </source>
</evidence>
<comment type="caution">
    <text evidence="9">The sequence shown here is derived from an EMBL/GenBank/DDBJ whole genome shotgun (WGS) entry which is preliminary data.</text>
</comment>
<feature type="region of interest" description="Disordered" evidence="8">
    <location>
        <begin position="200"/>
        <end position="242"/>
    </location>
</feature>
<evidence type="ECO:0000313" key="10">
    <source>
        <dbReference type="Proteomes" id="UP000191500"/>
    </source>
</evidence>
<feature type="compositionally biased region" description="Low complexity" evidence="8">
    <location>
        <begin position="106"/>
        <end position="132"/>
    </location>
</feature>
<name>A0A1V6V2Y8_9EURO</name>
<organism evidence="9 10">
    <name type="scientific">Penicillium coprophilum</name>
    <dbReference type="NCBI Taxonomy" id="36646"/>
    <lineage>
        <taxon>Eukaryota</taxon>
        <taxon>Fungi</taxon>
        <taxon>Dikarya</taxon>
        <taxon>Ascomycota</taxon>
        <taxon>Pezizomycotina</taxon>
        <taxon>Eurotiomycetes</taxon>
        <taxon>Eurotiomycetidae</taxon>
        <taxon>Eurotiales</taxon>
        <taxon>Aspergillaceae</taxon>
        <taxon>Penicillium</taxon>
    </lineage>
</organism>
<dbReference type="Proteomes" id="UP000191500">
    <property type="component" value="Unassembled WGS sequence"/>
</dbReference>
<evidence type="ECO:0000256" key="2">
    <source>
        <dbReference type="ARBA" id="ARBA00022448"/>
    </source>
</evidence>
<keyword evidence="5" id="KW-0811">Translocation</keyword>
<dbReference type="GO" id="GO:0008139">
    <property type="term" value="F:nuclear localization sequence binding"/>
    <property type="evidence" value="ECO:0007669"/>
    <property type="project" value="InterPro"/>
</dbReference>
<evidence type="ECO:0000256" key="8">
    <source>
        <dbReference type="SAM" id="MobiDB-lite"/>
    </source>
</evidence>
<keyword evidence="10" id="KW-1185">Reference proteome</keyword>
<dbReference type="AlphaFoldDB" id="A0A1V6V2Y8"/>
<sequence>MFAPKAAAPAAGGLSLNTNSTNSLLSVLPLMFVSDYTYQTHRSIPCSDSLHFLSQTLVIRASQAAITGGNTATSTATSGATTTSSLFGNAANSTTPKPAGGLFGAPAAGTTQAQPTGSNMFGGQQQSGTTGSNLFGGATTTTQPSGTSNLFGGPTAGAGTGTTQATTGGLFGGGTSTAQAQTKPAFAGLGGGLGGGLTGGATGSMFGGGQSTAQQQQQSQKPTLSLFGQPAPTQTTQPLQQSTATSTVIPGVKVDVSNLLPTTKFESCADEIRNQIEAIDKHILNQMKMCHEVGDLLPTIEQQGASIPNDVEFVQGKLETMQHALENDASDIDALRSLVTRDAAEAQVAFRAIDTLKLPLQYQSSGGGWWSVQDQQIPERSMRSSRKNTLALPDGVEGDASTDVNGVPVNLVDYFSHRSKEMKEVLTRYTGNLKEIEDHLHGVEATLNRQISDFVSSKSREGAAGTPRSTISELSGVLSDVEAGIMGVATRLSNVSEQVQDLSIGQQSLGDGRLHLG</sequence>
<evidence type="ECO:0000313" key="9">
    <source>
        <dbReference type="EMBL" id="OQE45037.1"/>
    </source>
</evidence>
<keyword evidence="7" id="KW-0539">Nucleus</keyword>
<dbReference type="EMBL" id="MDDG01000002">
    <property type="protein sequence ID" value="OQE45037.1"/>
    <property type="molecule type" value="Genomic_DNA"/>
</dbReference>
<dbReference type="GO" id="GO:0051028">
    <property type="term" value="P:mRNA transport"/>
    <property type="evidence" value="ECO:0007669"/>
    <property type="project" value="UniProtKB-KW"/>
</dbReference>
<reference evidence="10" key="1">
    <citation type="journal article" date="2017" name="Nat. Microbiol.">
        <title>Global analysis of biosynthetic gene clusters reveals vast potential of secondary metabolite production in Penicillium species.</title>
        <authorList>
            <person name="Nielsen J.C."/>
            <person name="Grijseels S."/>
            <person name="Prigent S."/>
            <person name="Ji B."/>
            <person name="Dainat J."/>
            <person name="Nielsen K.F."/>
            <person name="Frisvad J.C."/>
            <person name="Workman M."/>
            <person name="Nielsen J."/>
        </authorList>
    </citation>
    <scope>NUCLEOTIDE SEQUENCE [LARGE SCALE GENOMIC DNA]</scope>
    <source>
        <strain evidence="10">IBT 31321</strain>
    </source>
</reference>
<evidence type="ECO:0000256" key="4">
    <source>
        <dbReference type="ARBA" id="ARBA00022927"/>
    </source>
</evidence>
<evidence type="ECO:0000256" key="1">
    <source>
        <dbReference type="ARBA" id="ARBA00004567"/>
    </source>
</evidence>
<feature type="region of interest" description="Disordered" evidence="8">
    <location>
        <begin position="106"/>
        <end position="148"/>
    </location>
</feature>
<dbReference type="STRING" id="36646.A0A1V6V2Y8"/>
<evidence type="ECO:0000256" key="5">
    <source>
        <dbReference type="ARBA" id="ARBA00023010"/>
    </source>
</evidence>
<evidence type="ECO:0000256" key="6">
    <source>
        <dbReference type="ARBA" id="ARBA00023132"/>
    </source>
</evidence>
<gene>
    <name evidence="9" type="ORF">PENCOP_c002G05095</name>
</gene>
<dbReference type="Pfam" id="PF21121">
    <property type="entry name" value="Nup49_C"/>
    <property type="match status" value="1"/>
</dbReference>
<dbReference type="PANTHER" id="PTHR13437:SF2">
    <property type="entry name" value="NUCLEOPORIN P58_P45"/>
    <property type="match status" value="1"/>
</dbReference>
<feature type="compositionally biased region" description="Low complexity" evidence="8">
    <location>
        <begin position="229"/>
        <end position="242"/>
    </location>
</feature>
<keyword evidence="6" id="KW-0906">Nuclear pore complex</keyword>
<evidence type="ECO:0008006" key="11">
    <source>
        <dbReference type="Google" id="ProtNLM"/>
    </source>
</evidence>
<feature type="compositionally biased region" description="Low complexity" evidence="8">
    <location>
        <begin position="211"/>
        <end position="220"/>
    </location>
</feature>
<dbReference type="PANTHER" id="PTHR13437">
    <property type="entry name" value="NUCLEOPORIN P58/P45 NUCLEOPORIN-LIKE PROTEIN 1"/>
    <property type="match status" value="1"/>
</dbReference>
<dbReference type="GO" id="GO:0005643">
    <property type="term" value="C:nuclear pore"/>
    <property type="evidence" value="ECO:0007669"/>
    <property type="project" value="UniProtKB-SubCell"/>
</dbReference>